<dbReference type="PANTHER" id="PTHR43642:SF1">
    <property type="entry name" value="HYBRID SIGNAL TRANSDUCTION HISTIDINE KINASE G"/>
    <property type="match status" value="1"/>
</dbReference>
<dbReference type="CDD" id="cd06170">
    <property type="entry name" value="LuxR_C_like"/>
    <property type="match status" value="1"/>
</dbReference>
<dbReference type="InterPro" id="IPR016032">
    <property type="entry name" value="Sig_transdc_resp-reg_C-effctor"/>
</dbReference>
<dbReference type="Gene3D" id="3.40.50.300">
    <property type="entry name" value="P-loop containing nucleotide triphosphate hydrolases"/>
    <property type="match status" value="1"/>
</dbReference>
<reference evidence="2" key="1">
    <citation type="journal article" date="2021" name="mSystems">
        <title>Bacteria and Archaea Synergistically Convert Glycine Betaine to Biogenic Methane in the Formosa Cold Seep of the South China Sea.</title>
        <authorList>
            <person name="Li L."/>
            <person name="Zhang W."/>
            <person name="Zhang S."/>
            <person name="Song L."/>
            <person name="Sun Q."/>
            <person name="Zhang H."/>
            <person name="Xiang H."/>
            <person name="Dong X."/>
        </authorList>
    </citation>
    <scope>NUCLEOTIDE SEQUENCE</scope>
    <source>
        <strain evidence="2">ZWT</strain>
    </source>
</reference>
<proteinExistence type="predicted"/>
<dbReference type="Proteomes" id="UP001056429">
    <property type="component" value="Unassembled WGS sequence"/>
</dbReference>
<dbReference type="InterPro" id="IPR000792">
    <property type="entry name" value="Tscrpt_reg_LuxR_C"/>
</dbReference>
<feature type="domain" description="HTH luxR-type" evidence="1">
    <location>
        <begin position="1178"/>
        <end position="1243"/>
    </location>
</feature>
<dbReference type="Pfam" id="PF13191">
    <property type="entry name" value="AAA_16"/>
    <property type="match status" value="1"/>
</dbReference>
<dbReference type="PRINTS" id="PR00038">
    <property type="entry name" value="HTHLUXR"/>
</dbReference>
<dbReference type="SUPFAM" id="SSF46894">
    <property type="entry name" value="C-terminal effector domain of the bipartite response regulators"/>
    <property type="match status" value="1"/>
</dbReference>
<dbReference type="PROSITE" id="PS50043">
    <property type="entry name" value="HTH_LUXR_2"/>
    <property type="match status" value="1"/>
</dbReference>
<dbReference type="SUPFAM" id="SSF52540">
    <property type="entry name" value="P-loop containing nucleoside triphosphate hydrolases"/>
    <property type="match status" value="1"/>
</dbReference>
<keyword evidence="3" id="KW-1185">Reference proteome</keyword>
<dbReference type="PROSITE" id="PS00622">
    <property type="entry name" value="HTH_LUXR_1"/>
    <property type="match status" value="1"/>
</dbReference>
<evidence type="ECO:0000313" key="2">
    <source>
        <dbReference type="EMBL" id="MCM1988870.1"/>
    </source>
</evidence>
<dbReference type="GO" id="GO:0003677">
    <property type="term" value="F:DNA binding"/>
    <property type="evidence" value="ECO:0007669"/>
    <property type="project" value="InterPro"/>
</dbReference>
<gene>
    <name evidence="2" type="ORF">KDK92_03885</name>
</gene>
<protein>
    <submittedName>
        <fullName evidence="2">AAA family ATPase</fullName>
    </submittedName>
</protein>
<dbReference type="RefSeq" id="WP_250857736.1">
    <property type="nucleotide sequence ID" value="NZ_JAGSOJ010000001.1"/>
</dbReference>
<sequence length="1248" mass="145178">MNAKYLIEEKINKTIIARNNEIESIKKHFDRVLEGRNGVSVIMGLPGIGKTFLVEHVVTELASSNVTYVYGKFRQHDNKPFIAISEVIEQMVKHLLTLPYEQLENIKNVLEKVLGSDVEIITSISPYARKLLGYHKIINIDNYEKLKYRVRKALFQFLSTVSEALFPLIMFIDDLQWADTPSLEVIERICKDNELLNLLFIVAYRDNEEKSIKKVENLTKISQIKNDYIPIQLHELTDFDIKGYIQLIFGVNTENIDYLARIIYGLTLGNPFYIKEILHIFMKEDILVYSAQRKLWVVKIDGINNLSLSTDIEQIIINKINKLSDEDKSLLELISCLDGKVEYKLLKKIINIEDALLSNQLNRLCEAAFLVKTVEDYQADETLSYGFVHDIILELVYKKIDSEKRAKIHYKIAKNLTDNADKTFIENNSLFIASQLLRCDYHMMTQENTERWIFELYNAGMEAKQSAAIEQALKIFQCCVGLIPYTDSKDKYDLEMKINIELGECEYICERYQEAKERFEVLITKYNTPENLITIKRKYMNLYSYTGDSEKVIELGIEVLNQLNFKFNTKHLVIDLIKGKLLFSNKKIEKIKNAPMIKDERLMIILETLMKMIPAANIINDKIFGLTLMKIGILSAKHGNSPYSPIGYTAYSYIMYNIWKDHEKGKKLKDITIDLLKETDNLSSKSIEYSFIGTFIDHWSNPMEKSMEYLESSIEEGTKIGEYIYSGYAIVSIIYAKYIMGIPLKEITNYTNLQAKKLQRIGEDIATFIDKLFNPHVHYLEEGILTKEDYKNEEEVKTLSNNKSLSYYAFMLQRFYLEGEKEKAYELVENITPSIGLLKGHIMYTDLLFYSILTRLDRQKALQNSEKRKNKRLIKKNMKELKYWINIYKENHYARYLLAKAEYVKLFEKEKSLEKLYNEAISFAENRGQLQLEAIGNLLAAKYYDYNIKLSKFYAKEAVSLFKKWGAIYIVNLIKKEFGLEKETKLHTEEKQLHMKKTEKIEANEEINKSILYHLNVIENMEEEEGFIYMLDFLTRNNYADYGAVLFEKADEIHLQYEKKKNEKVTYYKELINIKYVGNLPRKVLRYVARTGEEVILNKNSNGGIFANDPYIVDKDEVSIVCIPIKYLGVFVGIIYLEKICEGGFNENFAQIIRSLIPSLISKRSTIKDVNLHRLFNPQRAESPLTDREVEVLQKVAEGMSNSSISKQLYISIGTVKSHLSNIYSKLEVDSRIKAVVKAKELNLIKIV</sequence>
<dbReference type="SMART" id="SM00421">
    <property type="entry name" value="HTH_LUXR"/>
    <property type="match status" value="1"/>
</dbReference>
<dbReference type="GO" id="GO:0006355">
    <property type="term" value="P:regulation of DNA-templated transcription"/>
    <property type="evidence" value="ECO:0007669"/>
    <property type="project" value="InterPro"/>
</dbReference>
<dbReference type="InterPro" id="IPR041664">
    <property type="entry name" value="AAA_16"/>
</dbReference>
<evidence type="ECO:0000313" key="3">
    <source>
        <dbReference type="Proteomes" id="UP001056429"/>
    </source>
</evidence>
<name>A0A9J6NY08_9CLOT</name>
<dbReference type="AlphaFoldDB" id="A0A9J6NY08"/>
<reference evidence="2" key="2">
    <citation type="submission" date="2021-04" db="EMBL/GenBank/DDBJ databases">
        <authorList>
            <person name="Dong X."/>
        </authorList>
    </citation>
    <scope>NUCLEOTIDE SEQUENCE</scope>
    <source>
        <strain evidence="2">ZWT</strain>
    </source>
</reference>
<dbReference type="Gene3D" id="1.10.10.10">
    <property type="entry name" value="Winged helix-like DNA-binding domain superfamily/Winged helix DNA-binding domain"/>
    <property type="match status" value="1"/>
</dbReference>
<dbReference type="InterPro" id="IPR027417">
    <property type="entry name" value="P-loop_NTPase"/>
</dbReference>
<organism evidence="2 3">
    <name type="scientific">Oceanirhabdus seepicola</name>
    <dbReference type="NCBI Taxonomy" id="2828781"/>
    <lineage>
        <taxon>Bacteria</taxon>
        <taxon>Bacillati</taxon>
        <taxon>Bacillota</taxon>
        <taxon>Clostridia</taxon>
        <taxon>Eubacteriales</taxon>
        <taxon>Clostridiaceae</taxon>
        <taxon>Oceanirhabdus</taxon>
    </lineage>
</organism>
<dbReference type="EMBL" id="JAGSOJ010000001">
    <property type="protein sequence ID" value="MCM1988870.1"/>
    <property type="molecule type" value="Genomic_DNA"/>
</dbReference>
<dbReference type="PANTHER" id="PTHR43642">
    <property type="entry name" value="HYBRID SIGNAL TRANSDUCTION HISTIDINE KINASE G"/>
    <property type="match status" value="1"/>
</dbReference>
<dbReference type="InterPro" id="IPR036388">
    <property type="entry name" value="WH-like_DNA-bd_sf"/>
</dbReference>
<comment type="caution">
    <text evidence="2">The sequence shown here is derived from an EMBL/GenBank/DDBJ whole genome shotgun (WGS) entry which is preliminary data.</text>
</comment>
<dbReference type="InterPro" id="IPR053159">
    <property type="entry name" value="Hybrid_Histidine_Kinase"/>
</dbReference>
<accession>A0A9J6NY08</accession>
<dbReference type="Pfam" id="PF00196">
    <property type="entry name" value="GerE"/>
    <property type="match status" value="1"/>
</dbReference>
<evidence type="ECO:0000259" key="1">
    <source>
        <dbReference type="PROSITE" id="PS50043"/>
    </source>
</evidence>